<evidence type="ECO:0000313" key="7">
    <source>
        <dbReference type="EMBL" id="MDR6892888.1"/>
    </source>
</evidence>
<accession>A0AAE3YJ23</accession>
<feature type="domain" description="Peptide methionine sulphoxide reductase MsrA" evidence="6">
    <location>
        <begin position="14"/>
        <end position="164"/>
    </location>
</feature>
<dbReference type="InterPro" id="IPR002569">
    <property type="entry name" value="Met_Sox_Rdtase_MsrA_dom"/>
</dbReference>
<protein>
    <recommendedName>
        <fullName evidence="5">Peptide methionine sulfoxide reductase MsrA</fullName>
        <shortName evidence="5">Protein-methionine-S-oxide reductase</shortName>
        <ecNumber evidence="5">1.8.4.11</ecNumber>
    </recommendedName>
    <alternativeName>
        <fullName evidence="5">Peptide-methionine (S)-S-oxide reductase</fullName>
        <shortName evidence="5">Peptide Met(O) reductase</shortName>
    </alternativeName>
</protein>
<dbReference type="SUPFAM" id="SSF55068">
    <property type="entry name" value="Peptide methionine sulfoxide reductase"/>
    <property type="match status" value="1"/>
</dbReference>
<evidence type="ECO:0000259" key="6">
    <source>
        <dbReference type="Pfam" id="PF01625"/>
    </source>
</evidence>
<reference evidence="7" key="1">
    <citation type="submission" date="2023-07" db="EMBL/GenBank/DDBJ databases">
        <title>Sequencing the genomes of 1000 actinobacteria strains.</title>
        <authorList>
            <person name="Klenk H.-P."/>
        </authorList>
    </citation>
    <scope>NUCLEOTIDE SEQUENCE</scope>
    <source>
        <strain evidence="7">DSM 13988</strain>
    </source>
</reference>
<organism evidence="7 8">
    <name type="scientific">Falsarthrobacter nasiphocae</name>
    <dbReference type="NCBI Taxonomy" id="189863"/>
    <lineage>
        <taxon>Bacteria</taxon>
        <taxon>Bacillati</taxon>
        <taxon>Actinomycetota</taxon>
        <taxon>Actinomycetes</taxon>
        <taxon>Micrococcales</taxon>
        <taxon>Micrococcaceae</taxon>
        <taxon>Falsarthrobacter</taxon>
    </lineage>
</organism>
<dbReference type="EC" id="1.8.4.11" evidence="5"/>
<dbReference type="PANTHER" id="PTHR43774">
    <property type="entry name" value="PEPTIDE METHIONINE SULFOXIDE REDUCTASE"/>
    <property type="match status" value="1"/>
</dbReference>
<keyword evidence="2 5" id="KW-0560">Oxidoreductase</keyword>
<name>A0AAE3YJ23_9MICC</name>
<dbReference type="PANTHER" id="PTHR43774:SF1">
    <property type="entry name" value="PEPTIDE METHIONINE SULFOXIDE REDUCTASE MSRA 2"/>
    <property type="match status" value="1"/>
</dbReference>
<comment type="catalytic activity">
    <reaction evidence="3 5">
        <text>L-methionyl-[protein] + [thioredoxin]-disulfide + H2O = L-methionyl-(S)-S-oxide-[protein] + [thioredoxin]-dithiol</text>
        <dbReference type="Rhea" id="RHEA:14217"/>
        <dbReference type="Rhea" id="RHEA-COMP:10698"/>
        <dbReference type="Rhea" id="RHEA-COMP:10700"/>
        <dbReference type="Rhea" id="RHEA-COMP:12313"/>
        <dbReference type="Rhea" id="RHEA-COMP:12315"/>
        <dbReference type="ChEBI" id="CHEBI:15377"/>
        <dbReference type="ChEBI" id="CHEBI:16044"/>
        <dbReference type="ChEBI" id="CHEBI:29950"/>
        <dbReference type="ChEBI" id="CHEBI:44120"/>
        <dbReference type="ChEBI" id="CHEBI:50058"/>
        <dbReference type="EC" id="1.8.4.11"/>
    </reaction>
</comment>
<comment type="catalytic activity">
    <reaction evidence="4 5">
        <text>[thioredoxin]-disulfide + L-methionine + H2O = L-methionine (S)-S-oxide + [thioredoxin]-dithiol</text>
        <dbReference type="Rhea" id="RHEA:19993"/>
        <dbReference type="Rhea" id="RHEA-COMP:10698"/>
        <dbReference type="Rhea" id="RHEA-COMP:10700"/>
        <dbReference type="ChEBI" id="CHEBI:15377"/>
        <dbReference type="ChEBI" id="CHEBI:29950"/>
        <dbReference type="ChEBI" id="CHEBI:50058"/>
        <dbReference type="ChEBI" id="CHEBI:57844"/>
        <dbReference type="ChEBI" id="CHEBI:58772"/>
        <dbReference type="EC" id="1.8.4.11"/>
    </reaction>
</comment>
<comment type="function">
    <text evidence="5">Has an important function as a repair enzyme for proteins that have been inactivated by oxidation. Catalyzes the reversible oxidation-reduction of methionine sulfoxide in proteins to methionine.</text>
</comment>
<evidence type="ECO:0000256" key="4">
    <source>
        <dbReference type="ARBA" id="ARBA00048782"/>
    </source>
</evidence>
<evidence type="ECO:0000256" key="5">
    <source>
        <dbReference type="HAMAP-Rule" id="MF_01401"/>
    </source>
</evidence>
<comment type="caution">
    <text evidence="7">The sequence shown here is derived from an EMBL/GenBank/DDBJ whole genome shotgun (WGS) entry which is preliminary data.</text>
</comment>
<evidence type="ECO:0000256" key="2">
    <source>
        <dbReference type="ARBA" id="ARBA00023002"/>
    </source>
</evidence>
<evidence type="ECO:0000256" key="3">
    <source>
        <dbReference type="ARBA" id="ARBA00047806"/>
    </source>
</evidence>
<keyword evidence="8" id="KW-1185">Reference proteome</keyword>
<comment type="similarity">
    <text evidence="1 5">Belongs to the MsrA Met sulfoxide reductase family.</text>
</comment>
<dbReference type="Pfam" id="PF01625">
    <property type="entry name" value="PMSR"/>
    <property type="match status" value="1"/>
</dbReference>
<dbReference type="RefSeq" id="WP_303128650.1">
    <property type="nucleotide sequence ID" value="NZ_BAAAIU010000004.1"/>
</dbReference>
<gene>
    <name evidence="5" type="primary">msrA</name>
    <name evidence="7" type="ORF">J2S35_001828</name>
</gene>
<dbReference type="Gene3D" id="3.30.1060.10">
    <property type="entry name" value="Peptide methionine sulphoxide reductase MsrA"/>
    <property type="match status" value="1"/>
</dbReference>
<dbReference type="NCBIfam" id="TIGR00401">
    <property type="entry name" value="msrA"/>
    <property type="match status" value="1"/>
</dbReference>
<dbReference type="AlphaFoldDB" id="A0AAE3YJ23"/>
<dbReference type="EMBL" id="JAVDUI010000001">
    <property type="protein sequence ID" value="MDR6892888.1"/>
    <property type="molecule type" value="Genomic_DNA"/>
</dbReference>
<evidence type="ECO:0000256" key="1">
    <source>
        <dbReference type="ARBA" id="ARBA00005591"/>
    </source>
</evidence>
<feature type="active site" evidence="5">
    <location>
        <position position="20"/>
    </location>
</feature>
<dbReference type="GO" id="GO:0008113">
    <property type="term" value="F:peptide-methionine (S)-S-oxide reductase activity"/>
    <property type="evidence" value="ECO:0007669"/>
    <property type="project" value="UniProtKB-UniRule"/>
</dbReference>
<proteinExistence type="inferred from homology"/>
<evidence type="ECO:0000313" key="8">
    <source>
        <dbReference type="Proteomes" id="UP001247307"/>
    </source>
</evidence>
<dbReference type="InterPro" id="IPR036509">
    <property type="entry name" value="Met_Sox_Rdtase_MsrA_sf"/>
</dbReference>
<dbReference type="Proteomes" id="UP001247307">
    <property type="component" value="Unassembled WGS sequence"/>
</dbReference>
<dbReference type="HAMAP" id="MF_01401">
    <property type="entry name" value="MsrA"/>
    <property type="match status" value="1"/>
</dbReference>
<sequence length="186" mass="20535">MDPNATDTPETRTLVLGGGCFWCLDAFYRTVKGVRSVTSGYTGGHTPDPYYEQVCSGASGHAEAVRVVFDPEVIPARVILAMFFAMHNPTTLNRQGWDIGTQYRSTIFVADAQDERDAKDAIAAAQELWPDPIVTTIEPLGEFHTAEAIHQDYYSRFPEAGYCQAIVSPKLASARKGFAEWVQPTR</sequence>